<sequence>MLTRFSLSAGLVILGLMTSGMTAMGATTDGTITFQDDTSATAPVDPTSPNVPLTPADPNNPATNNTGTLTLDVAPKSIDFGTATTSNAAKTYTATGTYNQYLQVSDKRTTANGWQVNVKQDRTLTNDSNNHVLNGAVIHLPQGTARNSLNEPASVADTKLTVAPSVSVSSFDQVVFSAPNQAGVGKATSTNTWNAGAVTLSIPKLTAQVGNYTNNLVWTLVAATTN</sequence>
<feature type="compositionally biased region" description="Polar residues" evidence="1">
    <location>
        <begin position="36"/>
        <end position="51"/>
    </location>
</feature>
<dbReference type="InterPro" id="IPR027994">
    <property type="entry name" value="WxL_dom"/>
</dbReference>
<feature type="signal peptide" evidence="2">
    <location>
        <begin position="1"/>
        <end position="25"/>
    </location>
</feature>
<name>A0AAD0TRG3_9LACO</name>
<accession>A0AAD0TRG3</accession>
<dbReference type="Pfam" id="PF13731">
    <property type="entry name" value="WxL"/>
    <property type="match status" value="1"/>
</dbReference>
<dbReference type="Proteomes" id="UP000236162">
    <property type="component" value="Unassembled WGS sequence"/>
</dbReference>
<evidence type="ECO:0000313" key="7">
    <source>
        <dbReference type="Proteomes" id="UP000277896"/>
    </source>
</evidence>
<feature type="domain" description="WxL" evidence="3">
    <location>
        <begin position="26"/>
        <end position="222"/>
    </location>
</feature>
<evidence type="ECO:0000313" key="6">
    <source>
        <dbReference type="Proteomes" id="UP000236162"/>
    </source>
</evidence>
<reference evidence="5 6" key="1">
    <citation type="submission" date="2017-04" db="EMBL/GenBank/DDBJ databases">
        <title>In vitro and in silico characterization of Lactobacillus paraplantarum D2-1, a starter culture for soymilk fermentation.</title>
        <authorList>
            <person name="Endo A."/>
            <person name="Sasaki F."/>
            <person name="Maeno S."/>
            <person name="Kanesaki Y."/>
            <person name="Kubota E."/>
            <person name="Torres G.A."/>
            <person name="Tomita S."/>
            <person name="Nakagawa J."/>
        </authorList>
    </citation>
    <scope>NUCLEOTIDE SEQUENCE [LARGE SCALE GENOMIC DNA]</scope>
    <source>
        <strain evidence="5 6">D2-1</strain>
    </source>
</reference>
<dbReference type="EMBL" id="CP032744">
    <property type="protein sequence ID" value="AYJ38381.1"/>
    <property type="molecule type" value="Genomic_DNA"/>
</dbReference>
<evidence type="ECO:0000259" key="3">
    <source>
        <dbReference type="Pfam" id="PF13731"/>
    </source>
</evidence>
<evidence type="ECO:0000313" key="4">
    <source>
        <dbReference type="EMBL" id="AYJ38381.1"/>
    </source>
</evidence>
<evidence type="ECO:0000256" key="1">
    <source>
        <dbReference type="SAM" id="MobiDB-lite"/>
    </source>
</evidence>
<reference evidence="4 7" key="2">
    <citation type="submission" date="2018-10" db="EMBL/GenBank/DDBJ databases">
        <title>Genome seuquencing of Lactobacillus species.</title>
        <authorList>
            <person name="Baek C."/>
            <person name="Yi H."/>
        </authorList>
    </citation>
    <scope>NUCLEOTIDE SEQUENCE [LARGE SCALE GENOMIC DNA]</scope>
    <source>
        <strain evidence="4 7">DSM 10667</strain>
    </source>
</reference>
<gene>
    <name evidence="4" type="ORF">LP667_05970</name>
    <name evidence="5" type="ORF">LPPLD21_00016</name>
</gene>
<keyword evidence="2" id="KW-0732">Signal</keyword>
<dbReference type="Proteomes" id="UP000277896">
    <property type="component" value="Chromosome"/>
</dbReference>
<dbReference type="AlphaFoldDB" id="A0AAD0TRG3"/>
<keyword evidence="6" id="KW-1185">Reference proteome</keyword>
<dbReference type="RefSeq" id="WP_021731782.1">
    <property type="nucleotide sequence ID" value="NZ_AVAI01000127.1"/>
</dbReference>
<evidence type="ECO:0000313" key="5">
    <source>
        <dbReference type="EMBL" id="GBF00516.1"/>
    </source>
</evidence>
<feature type="region of interest" description="Disordered" evidence="1">
    <location>
        <begin position="36"/>
        <end position="61"/>
    </location>
</feature>
<dbReference type="EMBL" id="BDOR01000001">
    <property type="protein sequence ID" value="GBF00516.1"/>
    <property type="molecule type" value="Genomic_DNA"/>
</dbReference>
<protein>
    <submittedName>
        <fullName evidence="5">Cell surface protein, CscB family</fullName>
    </submittedName>
    <submittedName>
        <fullName evidence="4">WxL domain-containing protein</fullName>
    </submittedName>
</protein>
<feature type="chain" id="PRO_5042016647" evidence="2">
    <location>
        <begin position="26"/>
        <end position="226"/>
    </location>
</feature>
<proteinExistence type="predicted"/>
<evidence type="ECO:0000256" key="2">
    <source>
        <dbReference type="SAM" id="SignalP"/>
    </source>
</evidence>
<organism evidence="4 7">
    <name type="scientific">Lactiplantibacillus paraplantarum</name>
    <dbReference type="NCBI Taxonomy" id="60520"/>
    <lineage>
        <taxon>Bacteria</taxon>
        <taxon>Bacillati</taxon>
        <taxon>Bacillota</taxon>
        <taxon>Bacilli</taxon>
        <taxon>Lactobacillales</taxon>
        <taxon>Lactobacillaceae</taxon>
        <taxon>Lactiplantibacillus</taxon>
    </lineage>
</organism>